<dbReference type="OrthoDB" id="3232941at2759"/>
<protein>
    <submittedName>
        <fullName evidence="1">Uncharacterized protein</fullName>
    </submittedName>
</protein>
<feature type="non-terminal residue" evidence="1">
    <location>
        <position position="1"/>
    </location>
</feature>
<reference evidence="1" key="1">
    <citation type="journal article" date="2019" name="Environ. Microbiol.">
        <title>Fungal ecological strategies reflected in gene transcription - a case study of two litter decomposers.</title>
        <authorList>
            <person name="Barbi F."/>
            <person name="Kohler A."/>
            <person name="Barry K."/>
            <person name="Baskaran P."/>
            <person name="Daum C."/>
            <person name="Fauchery L."/>
            <person name="Ihrmark K."/>
            <person name="Kuo A."/>
            <person name="LaButti K."/>
            <person name="Lipzen A."/>
            <person name="Morin E."/>
            <person name="Grigoriev I.V."/>
            <person name="Henrissat B."/>
            <person name="Lindahl B."/>
            <person name="Martin F."/>
        </authorList>
    </citation>
    <scope>NUCLEOTIDE SEQUENCE</scope>
    <source>
        <strain evidence="1">JB14</strain>
    </source>
</reference>
<evidence type="ECO:0000313" key="2">
    <source>
        <dbReference type="Proteomes" id="UP000799118"/>
    </source>
</evidence>
<organism evidence="1 2">
    <name type="scientific">Gymnopus androsaceus JB14</name>
    <dbReference type="NCBI Taxonomy" id="1447944"/>
    <lineage>
        <taxon>Eukaryota</taxon>
        <taxon>Fungi</taxon>
        <taxon>Dikarya</taxon>
        <taxon>Basidiomycota</taxon>
        <taxon>Agaricomycotina</taxon>
        <taxon>Agaricomycetes</taxon>
        <taxon>Agaricomycetidae</taxon>
        <taxon>Agaricales</taxon>
        <taxon>Marasmiineae</taxon>
        <taxon>Omphalotaceae</taxon>
        <taxon>Gymnopus</taxon>
    </lineage>
</organism>
<name>A0A6A4GLT2_9AGAR</name>
<accession>A0A6A4GLT2</accession>
<dbReference type="EMBL" id="ML769881">
    <property type="protein sequence ID" value="KAE9386416.1"/>
    <property type="molecule type" value="Genomic_DNA"/>
</dbReference>
<dbReference type="AlphaFoldDB" id="A0A6A4GLT2"/>
<gene>
    <name evidence="1" type="ORF">BT96DRAFT_1084542</name>
</gene>
<dbReference type="Proteomes" id="UP000799118">
    <property type="component" value="Unassembled WGS sequence"/>
</dbReference>
<keyword evidence="2" id="KW-1185">Reference proteome</keyword>
<evidence type="ECO:0000313" key="1">
    <source>
        <dbReference type="EMBL" id="KAE9386416.1"/>
    </source>
</evidence>
<proteinExistence type="predicted"/>
<sequence length="250" mass="28414">FGATNNYNTDMFERLHIDFAKKAWCTFNKRDEFPQMTRWLSHQENIQSFNQELSWILEQQQLSVSPKSKAATTISSRIFLPKNPTAIGKSFASIQKSHNIPHFQEHLTCYLEMLKPGSTNADVEDSITKPLPFDWLDLYYSFKFSPESLDDEKETVDVVKATPLHGGRFDPVVVLTGDAAEAFWPSSPLAYIQWYSTPTLSPSDQASHNMASVQKLPGNPTWSIIPLANIHQSCMLIPRFDKHSTTVMKS</sequence>